<dbReference type="PROSITE" id="PS00107">
    <property type="entry name" value="PROTEIN_KINASE_ATP"/>
    <property type="match status" value="1"/>
</dbReference>
<evidence type="ECO:0000256" key="3">
    <source>
        <dbReference type="PROSITE-ProRule" id="PRU10141"/>
    </source>
</evidence>
<dbReference type="EMBL" id="JAPFFF010000012">
    <property type="protein sequence ID" value="KAK8876027.1"/>
    <property type="molecule type" value="Genomic_DNA"/>
</dbReference>
<keyword evidence="8" id="KW-1185">Reference proteome</keyword>
<dbReference type="PROSITE" id="PS50011">
    <property type="entry name" value="PROTEIN_KINASE_DOM"/>
    <property type="match status" value="1"/>
</dbReference>
<dbReference type="SUPFAM" id="SSF56112">
    <property type="entry name" value="Protein kinase-like (PK-like)"/>
    <property type="match status" value="1"/>
</dbReference>
<evidence type="ECO:0000313" key="7">
    <source>
        <dbReference type="EMBL" id="KAK8876027.1"/>
    </source>
</evidence>
<dbReference type="InterPro" id="IPR011009">
    <property type="entry name" value="Kinase-like_dom_sf"/>
</dbReference>
<dbReference type="InterPro" id="IPR000719">
    <property type="entry name" value="Prot_kinase_dom"/>
</dbReference>
<keyword evidence="2 3" id="KW-0067">ATP-binding</keyword>
<dbReference type="SMART" id="SM00220">
    <property type="entry name" value="S_TKc"/>
    <property type="match status" value="1"/>
</dbReference>
<gene>
    <name evidence="7" type="ORF">M9Y10_006211</name>
</gene>
<name>A0ABR2JDK5_9EUKA</name>
<protein>
    <recommendedName>
        <fullName evidence="6">Protein kinase domain-containing protein</fullName>
    </recommendedName>
</protein>
<evidence type="ECO:0000256" key="4">
    <source>
        <dbReference type="RuleBase" id="RU000304"/>
    </source>
</evidence>
<comment type="caution">
    <text evidence="7">The sequence shown here is derived from an EMBL/GenBank/DDBJ whole genome shotgun (WGS) entry which is preliminary data.</text>
</comment>
<evidence type="ECO:0000259" key="6">
    <source>
        <dbReference type="PROSITE" id="PS50011"/>
    </source>
</evidence>
<feature type="binding site" evidence="3">
    <location>
        <position position="48"/>
    </location>
    <ligand>
        <name>ATP</name>
        <dbReference type="ChEBI" id="CHEBI:30616"/>
    </ligand>
</feature>
<comment type="similarity">
    <text evidence="4">Belongs to the protein kinase superfamily.</text>
</comment>
<keyword evidence="4" id="KW-0418">Kinase</keyword>
<keyword evidence="4" id="KW-0723">Serine/threonine-protein kinase</keyword>
<keyword evidence="5" id="KW-0472">Membrane</keyword>
<evidence type="ECO:0000256" key="5">
    <source>
        <dbReference type="SAM" id="Phobius"/>
    </source>
</evidence>
<sequence length="340" mass="39790">MDKFESAEQFQETLSEHGYEYKRNLGTGAFSTVFLCHRKKYSQDFAVKRTIRHGVTEFEYNAMVSLHHPNIVQLYDSFNDDSAHYLVMEYCPNGTLIDKGILSYEKFIFYAKQILEALSFCHSLNIAHRDIKPDNIFIDQYDHIKLADFGMANIFHNNCKTSEKCGSFCYVAPEMFRFREIDPFKADIWALGITFFYMVTGTVPFTFVSKDDLKEKILFGELDFYLYDFDPEICFLIRKMTEKNVKLRPTAEKLLKFPIFQSSYIRKSAMSRILKKPLTVYRTKPKIRAHQSLAINVNTDTQNNDENGKVRRVINSYKSVTFVSGTQRNKNRFQFVKDAL</sequence>
<evidence type="ECO:0000256" key="1">
    <source>
        <dbReference type="ARBA" id="ARBA00022741"/>
    </source>
</evidence>
<keyword evidence="5" id="KW-1133">Transmembrane helix</keyword>
<accession>A0ABR2JDK5</accession>
<dbReference type="Proteomes" id="UP001470230">
    <property type="component" value="Unassembled WGS sequence"/>
</dbReference>
<dbReference type="Gene3D" id="1.10.510.10">
    <property type="entry name" value="Transferase(Phosphotransferase) domain 1"/>
    <property type="match status" value="1"/>
</dbReference>
<dbReference type="InterPro" id="IPR008271">
    <property type="entry name" value="Ser/Thr_kinase_AS"/>
</dbReference>
<reference evidence="7 8" key="1">
    <citation type="submission" date="2024-04" db="EMBL/GenBank/DDBJ databases">
        <title>Tritrichomonas musculus Genome.</title>
        <authorList>
            <person name="Alves-Ferreira E."/>
            <person name="Grigg M."/>
            <person name="Lorenzi H."/>
            <person name="Galac M."/>
        </authorList>
    </citation>
    <scope>NUCLEOTIDE SEQUENCE [LARGE SCALE GENOMIC DNA]</scope>
    <source>
        <strain evidence="7 8">EAF2021</strain>
    </source>
</reference>
<dbReference type="InterPro" id="IPR017441">
    <property type="entry name" value="Protein_kinase_ATP_BS"/>
</dbReference>
<proteinExistence type="inferred from homology"/>
<evidence type="ECO:0000256" key="2">
    <source>
        <dbReference type="ARBA" id="ARBA00022840"/>
    </source>
</evidence>
<dbReference type="PROSITE" id="PS00108">
    <property type="entry name" value="PROTEIN_KINASE_ST"/>
    <property type="match status" value="1"/>
</dbReference>
<keyword evidence="1 3" id="KW-0547">Nucleotide-binding</keyword>
<dbReference type="Pfam" id="PF00069">
    <property type="entry name" value="Pkinase"/>
    <property type="match status" value="1"/>
</dbReference>
<organism evidence="7 8">
    <name type="scientific">Tritrichomonas musculus</name>
    <dbReference type="NCBI Taxonomy" id="1915356"/>
    <lineage>
        <taxon>Eukaryota</taxon>
        <taxon>Metamonada</taxon>
        <taxon>Parabasalia</taxon>
        <taxon>Tritrichomonadida</taxon>
        <taxon>Tritrichomonadidae</taxon>
        <taxon>Tritrichomonas</taxon>
    </lineage>
</organism>
<feature type="transmembrane region" description="Helical" evidence="5">
    <location>
        <begin position="188"/>
        <end position="208"/>
    </location>
</feature>
<keyword evidence="4" id="KW-0808">Transferase</keyword>
<feature type="domain" description="Protein kinase" evidence="6">
    <location>
        <begin position="19"/>
        <end position="260"/>
    </location>
</feature>
<dbReference type="PANTHER" id="PTHR24362:SF309">
    <property type="entry name" value="PROTEIN KINASE DOMAIN-CONTAINING PROTEIN"/>
    <property type="match status" value="1"/>
</dbReference>
<evidence type="ECO:0000313" key="8">
    <source>
        <dbReference type="Proteomes" id="UP001470230"/>
    </source>
</evidence>
<keyword evidence="5" id="KW-0812">Transmembrane</keyword>
<dbReference type="PANTHER" id="PTHR24362">
    <property type="entry name" value="SERINE/THREONINE-PROTEIN KINASE NEK"/>
    <property type="match status" value="1"/>
</dbReference>